<reference evidence="11" key="1">
    <citation type="submission" date="2016-10" db="EMBL/GenBank/DDBJ databases">
        <authorList>
            <person name="See-Too W.S."/>
        </authorList>
    </citation>
    <scope>NUCLEOTIDE SEQUENCE [LARGE SCALE GENOMIC DNA]</scope>
    <source>
        <strain evidence="11">DSM 23997</strain>
    </source>
</reference>
<keyword evidence="12" id="KW-1185">Reference proteome</keyword>
<evidence type="ECO:0000256" key="5">
    <source>
        <dbReference type="ARBA" id="ARBA00023136"/>
    </source>
</evidence>
<comment type="function">
    <text evidence="9 10">Fluoride-specific ion channel. Important for reducing fluoride concentration in the cell, thus reducing its toxicity.</text>
</comment>
<name>A0A1C7EBL5_9BACL</name>
<dbReference type="InterPro" id="IPR003691">
    <property type="entry name" value="FluC"/>
</dbReference>
<dbReference type="Pfam" id="PF02537">
    <property type="entry name" value="CRCB"/>
    <property type="match status" value="1"/>
</dbReference>
<dbReference type="GO" id="GO:0046872">
    <property type="term" value="F:metal ion binding"/>
    <property type="evidence" value="ECO:0007669"/>
    <property type="project" value="UniProtKB-KW"/>
</dbReference>
<dbReference type="STRING" id="1038856.BBI15_14280"/>
<evidence type="ECO:0000313" key="12">
    <source>
        <dbReference type="Proteomes" id="UP000092650"/>
    </source>
</evidence>
<evidence type="ECO:0000256" key="7">
    <source>
        <dbReference type="ARBA" id="ARBA00035120"/>
    </source>
</evidence>
<comment type="similarity">
    <text evidence="7 10">Belongs to the fluoride channel Fluc/FEX (TC 1.A.43) family.</text>
</comment>
<gene>
    <name evidence="10" type="primary">fluC</name>
    <name evidence="10" type="synonym">crcB</name>
    <name evidence="11" type="ORF">BBI15_14280</name>
</gene>
<evidence type="ECO:0000256" key="10">
    <source>
        <dbReference type="HAMAP-Rule" id="MF_00454"/>
    </source>
</evidence>
<keyword evidence="10" id="KW-0406">Ion transport</keyword>
<proteinExistence type="inferred from homology"/>
<dbReference type="Proteomes" id="UP000092650">
    <property type="component" value="Chromosome"/>
</dbReference>
<keyword evidence="5 10" id="KW-0472">Membrane</keyword>
<keyword evidence="10" id="KW-0915">Sodium</keyword>
<dbReference type="AlphaFoldDB" id="A0A1C7EBL5"/>
<evidence type="ECO:0000256" key="8">
    <source>
        <dbReference type="ARBA" id="ARBA00035585"/>
    </source>
</evidence>
<evidence type="ECO:0000256" key="2">
    <source>
        <dbReference type="ARBA" id="ARBA00022475"/>
    </source>
</evidence>
<keyword evidence="10" id="KW-0479">Metal-binding</keyword>
<dbReference type="GO" id="GO:0140114">
    <property type="term" value="P:cellular detoxification of fluoride"/>
    <property type="evidence" value="ECO:0007669"/>
    <property type="project" value="UniProtKB-UniRule"/>
</dbReference>
<feature type="transmembrane region" description="Helical" evidence="10">
    <location>
        <begin position="20"/>
        <end position="46"/>
    </location>
</feature>
<sequence>MKNILAVGFGGMAGSLLRMAVFQFAGAGLGLWLVNIVGSFAIGIAAARLAKRSAETRLFVSTGLIGSFTSFSAFSADWFRLLETSLITGIIYAFGMTAASIAAAALGLLAGRKGRWND</sequence>
<evidence type="ECO:0000256" key="3">
    <source>
        <dbReference type="ARBA" id="ARBA00022692"/>
    </source>
</evidence>
<evidence type="ECO:0000256" key="6">
    <source>
        <dbReference type="ARBA" id="ARBA00023303"/>
    </source>
</evidence>
<keyword evidence="2 10" id="KW-1003">Cell membrane</keyword>
<dbReference type="KEGG" id="ppla:BBI15_14280"/>
<feature type="binding site" evidence="10">
    <location>
        <position position="69"/>
    </location>
    <ligand>
        <name>Na(+)</name>
        <dbReference type="ChEBI" id="CHEBI:29101"/>
        <note>structural</note>
    </ligand>
</feature>
<protein>
    <recommendedName>
        <fullName evidence="10">Fluoride-specific ion channel FluC</fullName>
    </recommendedName>
</protein>
<dbReference type="OrthoDB" id="9799631at2"/>
<evidence type="ECO:0000256" key="9">
    <source>
        <dbReference type="ARBA" id="ARBA00049940"/>
    </source>
</evidence>
<feature type="binding site" evidence="10">
    <location>
        <position position="66"/>
    </location>
    <ligand>
        <name>Na(+)</name>
        <dbReference type="ChEBI" id="CHEBI:29101"/>
        <note>structural</note>
    </ligand>
</feature>
<dbReference type="GO" id="GO:0005886">
    <property type="term" value="C:plasma membrane"/>
    <property type="evidence" value="ECO:0007669"/>
    <property type="project" value="UniProtKB-SubCell"/>
</dbReference>
<evidence type="ECO:0000313" key="11">
    <source>
        <dbReference type="EMBL" id="ANU21270.1"/>
    </source>
</evidence>
<dbReference type="RefSeq" id="WP_068871999.1">
    <property type="nucleotide sequence ID" value="NZ_CP016539.2"/>
</dbReference>
<organism evidence="11 12">
    <name type="scientific">Planococcus plakortidis</name>
    <dbReference type="NCBI Taxonomy" id="1038856"/>
    <lineage>
        <taxon>Bacteria</taxon>
        <taxon>Bacillati</taxon>
        <taxon>Bacillota</taxon>
        <taxon>Bacilli</taxon>
        <taxon>Bacillales</taxon>
        <taxon>Caryophanaceae</taxon>
        <taxon>Planococcus</taxon>
    </lineage>
</organism>
<keyword evidence="3 10" id="KW-0812">Transmembrane</keyword>
<evidence type="ECO:0000256" key="4">
    <source>
        <dbReference type="ARBA" id="ARBA00022989"/>
    </source>
</evidence>
<accession>A0A1C7EBL5</accession>
<comment type="subcellular location">
    <subcellularLocation>
        <location evidence="1 10">Cell membrane</location>
        <topology evidence="1 10">Multi-pass membrane protein</topology>
    </subcellularLocation>
</comment>
<dbReference type="HAMAP" id="MF_00454">
    <property type="entry name" value="FluC"/>
    <property type="match status" value="1"/>
</dbReference>
<dbReference type="GO" id="GO:0062054">
    <property type="term" value="F:fluoride channel activity"/>
    <property type="evidence" value="ECO:0007669"/>
    <property type="project" value="UniProtKB-UniRule"/>
</dbReference>
<feature type="transmembrane region" description="Helical" evidence="10">
    <location>
        <begin position="85"/>
        <end position="110"/>
    </location>
</feature>
<evidence type="ECO:0000256" key="1">
    <source>
        <dbReference type="ARBA" id="ARBA00004651"/>
    </source>
</evidence>
<keyword evidence="10" id="KW-0813">Transport</keyword>
<feature type="transmembrane region" description="Helical" evidence="10">
    <location>
        <begin position="58"/>
        <end position="79"/>
    </location>
</feature>
<dbReference type="EMBL" id="CP016539">
    <property type="protein sequence ID" value="ANU21270.1"/>
    <property type="molecule type" value="Genomic_DNA"/>
</dbReference>
<comment type="activity regulation">
    <text evidence="10">Na(+) is not transported, but it plays an essential structural role and its presence is essential for fluoride channel function.</text>
</comment>
<comment type="catalytic activity">
    <reaction evidence="8">
        <text>fluoride(in) = fluoride(out)</text>
        <dbReference type="Rhea" id="RHEA:76159"/>
        <dbReference type="ChEBI" id="CHEBI:17051"/>
    </reaction>
    <physiologicalReaction direction="left-to-right" evidence="8">
        <dbReference type="Rhea" id="RHEA:76160"/>
    </physiologicalReaction>
</comment>
<keyword evidence="4 10" id="KW-1133">Transmembrane helix</keyword>
<keyword evidence="6 10" id="KW-0407">Ion channel</keyword>